<accession>A0A0D6R960</accession>
<evidence type="ECO:0000256" key="1">
    <source>
        <dbReference type="ARBA" id="ARBA00004443"/>
    </source>
</evidence>
<comment type="similarity">
    <text evidence="2">Belongs to the complex I NDUFA5 subunit family.</text>
</comment>
<keyword evidence="4" id="KW-0679">Respiratory chain</keyword>
<evidence type="ECO:0000313" key="9">
    <source>
        <dbReference type="EMBL" id="JAG98908.1"/>
    </source>
</evidence>
<dbReference type="PANTHER" id="PTHR12653">
    <property type="entry name" value="NADH-UBIQUINONE OXIDOREDUCTASE 13 KD-B SUBUNIT"/>
    <property type="match status" value="1"/>
</dbReference>
<dbReference type="PANTHER" id="PTHR12653:SF0">
    <property type="entry name" value="NADH DEHYDROGENASE [UBIQUINONE] 1 ALPHA SUBCOMPLEX SUBUNIT 5"/>
    <property type="match status" value="1"/>
</dbReference>
<dbReference type="GO" id="GO:0022904">
    <property type="term" value="P:respiratory electron transport chain"/>
    <property type="evidence" value="ECO:0007669"/>
    <property type="project" value="InterPro"/>
</dbReference>
<dbReference type="AlphaFoldDB" id="A0A0D6R960"/>
<keyword evidence="7" id="KW-0496">Mitochondrion</keyword>
<dbReference type="EMBL" id="GCKF01015935">
    <property type="protein sequence ID" value="JAG98908.1"/>
    <property type="molecule type" value="Transcribed_RNA"/>
</dbReference>
<keyword evidence="8" id="KW-0472">Membrane</keyword>
<dbReference type="Pfam" id="PF04716">
    <property type="entry name" value="ETC_C1_NDUFA5"/>
    <property type="match status" value="1"/>
</dbReference>
<keyword evidence="5" id="KW-0999">Mitochondrion inner membrane</keyword>
<sequence length="166" mass="18988">MFLRRFAGPLLAKVKESTGVVGLEVVPNAREVLISLYNKTLKEVQIIPPNAPYRKHVEAFTHQRLKVCQEEEDWELIEKRIACGQVEELIEDAQSELSLIPKMAEWKPWEVPDDYNCEIIEDKTPVPKHVPQHRSRPIPESFTHLANRAVSDETKIESSEAKAHSA</sequence>
<keyword evidence="3" id="KW-0813">Transport</keyword>
<reference evidence="9" key="1">
    <citation type="submission" date="2015-03" db="EMBL/GenBank/DDBJ databases">
        <title>A transcriptome of Araucaria cunninghamii, an australian fine timber species.</title>
        <authorList>
            <person name="Jing Yi C.J.Y."/>
            <person name="Yin San L.Y.S."/>
            <person name="Abdul Karim S.S."/>
            <person name="Wan Azmi N.N."/>
            <person name="Hercus R.R."/>
            <person name="Croft L.L."/>
        </authorList>
    </citation>
    <scope>NUCLEOTIDE SEQUENCE</scope>
    <source>
        <strain evidence="9">MI0301</strain>
        <tissue evidence="9">Leaf</tissue>
    </source>
</reference>
<dbReference type="GO" id="GO:0005743">
    <property type="term" value="C:mitochondrial inner membrane"/>
    <property type="evidence" value="ECO:0007669"/>
    <property type="project" value="UniProtKB-SubCell"/>
</dbReference>
<proteinExistence type="inferred from homology"/>
<evidence type="ECO:0000256" key="4">
    <source>
        <dbReference type="ARBA" id="ARBA00022660"/>
    </source>
</evidence>
<evidence type="ECO:0000256" key="3">
    <source>
        <dbReference type="ARBA" id="ARBA00022448"/>
    </source>
</evidence>
<evidence type="ECO:0000256" key="5">
    <source>
        <dbReference type="ARBA" id="ARBA00022792"/>
    </source>
</evidence>
<organism evidence="9">
    <name type="scientific">Araucaria cunninghamii</name>
    <name type="common">Hoop pine</name>
    <name type="synonym">Moreton Bay pine</name>
    <dbReference type="NCBI Taxonomy" id="56994"/>
    <lineage>
        <taxon>Eukaryota</taxon>
        <taxon>Viridiplantae</taxon>
        <taxon>Streptophyta</taxon>
        <taxon>Embryophyta</taxon>
        <taxon>Tracheophyta</taxon>
        <taxon>Spermatophyta</taxon>
        <taxon>Pinopsida</taxon>
        <taxon>Pinidae</taxon>
        <taxon>Conifers II</taxon>
        <taxon>Araucariales</taxon>
        <taxon>Araucariaceae</taxon>
        <taxon>Araucaria</taxon>
    </lineage>
</organism>
<comment type="subcellular location">
    <subcellularLocation>
        <location evidence="1">Mitochondrion inner membrane</location>
        <topology evidence="1">Peripheral membrane protein</topology>
        <orientation evidence="1">Matrix side</orientation>
    </subcellularLocation>
</comment>
<dbReference type="InterPro" id="IPR006806">
    <property type="entry name" value="NDUFA5"/>
</dbReference>
<evidence type="ECO:0000256" key="8">
    <source>
        <dbReference type="ARBA" id="ARBA00023136"/>
    </source>
</evidence>
<evidence type="ECO:0000256" key="7">
    <source>
        <dbReference type="ARBA" id="ARBA00023128"/>
    </source>
</evidence>
<evidence type="ECO:0000256" key="2">
    <source>
        <dbReference type="ARBA" id="ARBA00010261"/>
    </source>
</evidence>
<evidence type="ECO:0000256" key="6">
    <source>
        <dbReference type="ARBA" id="ARBA00022982"/>
    </source>
</evidence>
<name>A0A0D6R960_ARACU</name>
<keyword evidence="6" id="KW-0249">Electron transport</keyword>
<evidence type="ECO:0008006" key="10">
    <source>
        <dbReference type="Google" id="ProtNLM"/>
    </source>
</evidence>
<protein>
    <recommendedName>
        <fullName evidence="10">NADH dehydrogenase [ubiquinone] 1 alpha subcomplex subunit 5</fullName>
    </recommendedName>
</protein>